<dbReference type="RefSeq" id="XP_056792981.1">
    <property type="nucleotide sequence ID" value="XM_056930950.1"/>
</dbReference>
<reference evidence="3" key="2">
    <citation type="journal article" date="2023" name="IMA Fungus">
        <title>Comparative genomic study of the Penicillium genus elucidates a diverse pangenome and 15 lateral gene transfer events.</title>
        <authorList>
            <person name="Petersen C."/>
            <person name="Sorensen T."/>
            <person name="Nielsen M.R."/>
            <person name="Sondergaard T.E."/>
            <person name="Sorensen J.L."/>
            <person name="Fitzpatrick D.A."/>
            <person name="Frisvad J.C."/>
            <person name="Nielsen K.L."/>
        </authorList>
    </citation>
    <scope>NUCLEOTIDE SEQUENCE</scope>
    <source>
        <strain evidence="3">IBT 30728</strain>
    </source>
</reference>
<evidence type="ECO:0000313" key="4">
    <source>
        <dbReference type="Proteomes" id="UP001148312"/>
    </source>
</evidence>
<dbReference type="Pfam" id="PF04938">
    <property type="entry name" value="SIP1"/>
    <property type="match status" value="1"/>
</dbReference>
<feature type="compositionally biased region" description="Basic and acidic residues" evidence="2">
    <location>
        <begin position="1"/>
        <end position="10"/>
    </location>
</feature>
<dbReference type="InterPro" id="IPR035426">
    <property type="entry name" value="Gemin2/Brr1"/>
</dbReference>
<sequence>MTMPEKRKPSMSEPAFKRPRLNDSGDRESFQSVDNQERPKNDPTFGQKSAFPGLDDGGDELFYGSADDGIEYLRMVRSEARSLPSLFTAPTARKRNEDAEPTNSVFDETTDTHKFPAGFYEDEAYIAPPTADKPPIALLDDGYPDAQLSYYNLLRHRFLYLRSTLRCIPPASAIAALDDAHPISLPDRSTAARKEWRRLLLTEEPTMVQLACLDSASVLRVLTILARGLGESVRGGDVALVRRVGAWAWGLLGKCREVGELATDQVGEIRDFGKRAAKILLRIREAELRRSNEDSDEYDSDTGGDSEEAQADAIMQDESDSSQHAVTDMAESDMDMADADLSSALEAAKSRLQAQLDEDAAAEQEDRAAEQPSGDSAQQARILLDMILTVVGEFFGQRDLLELREVWVLENAHHETVELES</sequence>
<dbReference type="GO" id="GO:0032797">
    <property type="term" value="C:SMN complex"/>
    <property type="evidence" value="ECO:0007669"/>
    <property type="project" value="TreeGrafter"/>
</dbReference>
<comment type="similarity">
    <text evidence="1">Belongs to the gemin-2 family.</text>
</comment>
<proteinExistence type="inferred from homology"/>
<feature type="compositionally biased region" description="Basic and acidic residues" evidence="2">
    <location>
        <begin position="20"/>
        <end position="41"/>
    </location>
</feature>
<feature type="region of interest" description="Disordered" evidence="2">
    <location>
        <begin position="355"/>
        <end position="377"/>
    </location>
</feature>
<comment type="caution">
    <text evidence="3">The sequence shown here is derived from an EMBL/GenBank/DDBJ whole genome shotgun (WGS) entry which is preliminary data.</text>
</comment>
<dbReference type="PANTHER" id="PTHR12794">
    <property type="entry name" value="GEMIN2"/>
    <property type="match status" value="1"/>
</dbReference>
<protein>
    <recommendedName>
        <fullName evidence="5">V-SNARE</fullName>
    </recommendedName>
</protein>
<dbReference type="GeneID" id="81621199"/>
<dbReference type="EMBL" id="JAPWDQ010000002">
    <property type="protein sequence ID" value="KAJ5492601.1"/>
    <property type="molecule type" value="Genomic_DNA"/>
</dbReference>
<accession>A0A9W9XGM4</accession>
<evidence type="ECO:0000256" key="1">
    <source>
        <dbReference type="ARBA" id="ARBA00025758"/>
    </source>
</evidence>
<reference evidence="3" key="1">
    <citation type="submission" date="2022-12" db="EMBL/GenBank/DDBJ databases">
        <authorList>
            <person name="Petersen C."/>
        </authorList>
    </citation>
    <scope>NUCLEOTIDE SEQUENCE</scope>
    <source>
        <strain evidence="3">IBT 30728</strain>
    </source>
</reference>
<evidence type="ECO:0008006" key="5">
    <source>
        <dbReference type="Google" id="ProtNLM"/>
    </source>
</evidence>
<feature type="region of interest" description="Disordered" evidence="2">
    <location>
        <begin position="87"/>
        <end position="112"/>
    </location>
</feature>
<dbReference type="GO" id="GO:0005634">
    <property type="term" value="C:nucleus"/>
    <property type="evidence" value="ECO:0007669"/>
    <property type="project" value="TreeGrafter"/>
</dbReference>
<dbReference type="Proteomes" id="UP001148312">
    <property type="component" value="Unassembled WGS sequence"/>
</dbReference>
<dbReference type="PANTHER" id="PTHR12794:SF0">
    <property type="entry name" value="GEM-ASSOCIATED PROTEIN 2"/>
    <property type="match status" value="1"/>
</dbReference>
<organism evidence="3 4">
    <name type="scientific">Penicillium diatomitis</name>
    <dbReference type="NCBI Taxonomy" id="2819901"/>
    <lineage>
        <taxon>Eukaryota</taxon>
        <taxon>Fungi</taxon>
        <taxon>Dikarya</taxon>
        <taxon>Ascomycota</taxon>
        <taxon>Pezizomycotina</taxon>
        <taxon>Eurotiomycetes</taxon>
        <taxon>Eurotiomycetidae</taxon>
        <taxon>Eurotiales</taxon>
        <taxon>Aspergillaceae</taxon>
        <taxon>Penicillium</taxon>
    </lineage>
</organism>
<name>A0A9W9XGM4_9EURO</name>
<gene>
    <name evidence="3" type="ORF">N7539_001347</name>
</gene>
<dbReference type="GO" id="GO:0000387">
    <property type="term" value="P:spliceosomal snRNP assembly"/>
    <property type="evidence" value="ECO:0007669"/>
    <property type="project" value="InterPro"/>
</dbReference>
<keyword evidence="4" id="KW-1185">Reference proteome</keyword>
<dbReference type="Gene3D" id="1.20.58.1070">
    <property type="match status" value="1"/>
</dbReference>
<evidence type="ECO:0000256" key="2">
    <source>
        <dbReference type="SAM" id="MobiDB-lite"/>
    </source>
</evidence>
<feature type="region of interest" description="Disordered" evidence="2">
    <location>
        <begin position="1"/>
        <end position="57"/>
    </location>
</feature>
<dbReference type="AlphaFoldDB" id="A0A9W9XGM4"/>
<evidence type="ECO:0000313" key="3">
    <source>
        <dbReference type="EMBL" id="KAJ5492601.1"/>
    </source>
</evidence>